<feature type="region of interest" description="Disordered" evidence="1">
    <location>
        <begin position="58"/>
        <end position="79"/>
    </location>
</feature>
<dbReference type="EMBL" id="ASPP01025944">
    <property type="protein sequence ID" value="ETO07621.1"/>
    <property type="molecule type" value="Genomic_DNA"/>
</dbReference>
<proteinExistence type="predicted"/>
<evidence type="ECO:0000313" key="2">
    <source>
        <dbReference type="EMBL" id="ETO07621.1"/>
    </source>
</evidence>
<sequence>MIAKKEKVNPVIFLQLKNDDQLRPQYLSEPILDGLALFDEDECSNVYLTEVLPDVSSVTVSTDEEEKKEGKEKTNEGSSTRIIVSLSPDSTYAKKHATQKCTLGHSPYSPIRRLKKYLLQESGIKKEEESSSEKGNFELHNFFISNILPKQEKYAHGYPRLGCVMITLLNHDYPDTKNDDVPFIQRHYIVLYYITYLNYQTNQND</sequence>
<organism evidence="2 3">
    <name type="scientific">Reticulomyxa filosa</name>
    <dbReference type="NCBI Taxonomy" id="46433"/>
    <lineage>
        <taxon>Eukaryota</taxon>
        <taxon>Sar</taxon>
        <taxon>Rhizaria</taxon>
        <taxon>Retaria</taxon>
        <taxon>Foraminifera</taxon>
        <taxon>Monothalamids</taxon>
        <taxon>Reticulomyxidae</taxon>
        <taxon>Reticulomyxa</taxon>
    </lineage>
</organism>
<evidence type="ECO:0000256" key="1">
    <source>
        <dbReference type="SAM" id="MobiDB-lite"/>
    </source>
</evidence>
<feature type="non-terminal residue" evidence="2">
    <location>
        <position position="205"/>
    </location>
</feature>
<feature type="compositionally biased region" description="Basic and acidic residues" evidence="1">
    <location>
        <begin position="65"/>
        <end position="75"/>
    </location>
</feature>
<comment type="caution">
    <text evidence="2">The sequence shown here is derived from an EMBL/GenBank/DDBJ whole genome shotgun (WGS) entry which is preliminary data.</text>
</comment>
<accession>X6M1Z0</accession>
<gene>
    <name evidence="2" type="ORF">RFI_29771</name>
</gene>
<dbReference type="AlphaFoldDB" id="X6M1Z0"/>
<reference evidence="2 3" key="1">
    <citation type="journal article" date="2013" name="Curr. Biol.">
        <title>The Genome of the Foraminiferan Reticulomyxa filosa.</title>
        <authorList>
            <person name="Glockner G."/>
            <person name="Hulsmann N."/>
            <person name="Schleicher M."/>
            <person name="Noegel A.A."/>
            <person name="Eichinger L."/>
            <person name="Gallinger C."/>
            <person name="Pawlowski J."/>
            <person name="Sierra R."/>
            <person name="Euteneuer U."/>
            <person name="Pillet L."/>
            <person name="Moustafa A."/>
            <person name="Platzer M."/>
            <person name="Groth M."/>
            <person name="Szafranski K."/>
            <person name="Schliwa M."/>
        </authorList>
    </citation>
    <scope>NUCLEOTIDE SEQUENCE [LARGE SCALE GENOMIC DNA]</scope>
</reference>
<protein>
    <submittedName>
        <fullName evidence="2">Uncharacterized protein</fullName>
    </submittedName>
</protein>
<evidence type="ECO:0000313" key="3">
    <source>
        <dbReference type="Proteomes" id="UP000023152"/>
    </source>
</evidence>
<keyword evidence="3" id="KW-1185">Reference proteome</keyword>
<dbReference type="Proteomes" id="UP000023152">
    <property type="component" value="Unassembled WGS sequence"/>
</dbReference>
<name>X6M1Z0_RETFI</name>